<evidence type="ECO:0000256" key="12">
    <source>
        <dbReference type="SAM" id="Phobius"/>
    </source>
</evidence>
<reference evidence="16 17" key="1">
    <citation type="submission" date="2016-10" db="EMBL/GenBank/DDBJ databases">
        <authorList>
            <person name="Varghese N."/>
            <person name="Submissions S."/>
        </authorList>
    </citation>
    <scope>NUCLEOTIDE SEQUENCE [LARGE SCALE GENOMIC DNA]</scope>
    <source>
        <strain evidence="16 17">PL 12/M</strain>
    </source>
</reference>
<evidence type="ECO:0000313" key="16">
    <source>
        <dbReference type="EMBL" id="SDF93139.1"/>
    </source>
</evidence>
<dbReference type="PROSITE" id="PS50109">
    <property type="entry name" value="HIS_KIN"/>
    <property type="match status" value="1"/>
</dbReference>
<dbReference type="SUPFAM" id="SSF55785">
    <property type="entry name" value="PYP-like sensor domain (PAS domain)"/>
    <property type="match status" value="1"/>
</dbReference>
<dbReference type="InterPro" id="IPR003661">
    <property type="entry name" value="HisK_dim/P_dom"/>
</dbReference>
<keyword evidence="7" id="KW-0418">Kinase</keyword>
<comment type="subcellular location">
    <subcellularLocation>
        <location evidence="2">Membrane</location>
    </subcellularLocation>
</comment>
<dbReference type="EC" id="2.7.13.3" evidence="3"/>
<dbReference type="InterPro" id="IPR003594">
    <property type="entry name" value="HATPase_dom"/>
</dbReference>
<dbReference type="GO" id="GO:0005524">
    <property type="term" value="F:ATP binding"/>
    <property type="evidence" value="ECO:0007669"/>
    <property type="project" value="UniProtKB-KW"/>
</dbReference>
<evidence type="ECO:0000256" key="1">
    <source>
        <dbReference type="ARBA" id="ARBA00000085"/>
    </source>
</evidence>
<dbReference type="CDD" id="cd16922">
    <property type="entry name" value="HATPase_EvgS-ArcB-TorS-like"/>
    <property type="match status" value="1"/>
</dbReference>
<dbReference type="OrthoDB" id="342253at2157"/>
<dbReference type="SUPFAM" id="SSF47384">
    <property type="entry name" value="Homodimeric domain of signal transducing histidine kinase"/>
    <property type="match status" value="1"/>
</dbReference>
<feature type="domain" description="PAC" evidence="15">
    <location>
        <begin position="177"/>
        <end position="228"/>
    </location>
</feature>
<dbReference type="EMBL" id="FNCA01000005">
    <property type="protein sequence ID" value="SDF93139.1"/>
    <property type="molecule type" value="Genomic_DNA"/>
</dbReference>
<dbReference type="InterPro" id="IPR035965">
    <property type="entry name" value="PAS-like_dom_sf"/>
</dbReference>
<sequence length="467" mass="53094">MKTDNEDMDPFQIREWFKRPYSVTITTILIFFGILYNSWLYVGKWLDGILVNGLVPGDVTFIKTLTFILILMMTNIIYMILSRQVALSRTVEEQEKQLIMCEMKFQNFIDNVPDVAVQGFDLDGTVHYWNLASEKMYGYTKEETMGQNMFDLIFPDERKDDFDDIISSMRSDKDYKQAYESTFITKDGRKLPVFSSYSSVPASDTPLEIFSMEIDLTDRKRMEQDLKEAKIIAESSSNAKSKFLASMSHEIRTPLNSIIGFSDILVNDLSDSLSDTHKKYAQNISTSGQHLLSIINDVLDISKAEAGKMELRYEHVLIPSIVNEVVEAMRPSTSIRNISLHTDIGQNVSIVEADPGKLKQILYNLVGNAAKFSHDGGNIIVRCYVDDKMMHFEVEDDGIGIREQEIGKLFKPFSQVGELSVNKHKGTGLGLSLVKEMVELHNGEVWVKSEYGKYSIFGFNIPLDFPS</sequence>
<dbReference type="PROSITE" id="PS50113">
    <property type="entry name" value="PAC"/>
    <property type="match status" value="1"/>
</dbReference>
<feature type="transmembrane region" description="Helical" evidence="12">
    <location>
        <begin position="61"/>
        <end position="81"/>
    </location>
</feature>
<comment type="catalytic activity">
    <reaction evidence="1">
        <text>ATP + protein L-histidine = ADP + protein N-phospho-L-histidine.</text>
        <dbReference type="EC" id="2.7.13.3"/>
    </reaction>
</comment>
<evidence type="ECO:0000259" key="15">
    <source>
        <dbReference type="PROSITE" id="PS50113"/>
    </source>
</evidence>
<dbReference type="InterPro" id="IPR000700">
    <property type="entry name" value="PAS-assoc_C"/>
</dbReference>
<evidence type="ECO:0000256" key="7">
    <source>
        <dbReference type="ARBA" id="ARBA00022777"/>
    </source>
</evidence>
<dbReference type="InterPro" id="IPR036890">
    <property type="entry name" value="HATPase_C_sf"/>
</dbReference>
<dbReference type="Gene3D" id="3.30.450.20">
    <property type="entry name" value="PAS domain"/>
    <property type="match status" value="1"/>
</dbReference>
<organism evidence="16 17">
    <name type="scientific">Methanolobus vulcani</name>
    <dbReference type="NCBI Taxonomy" id="38026"/>
    <lineage>
        <taxon>Archaea</taxon>
        <taxon>Methanobacteriati</taxon>
        <taxon>Methanobacteriota</taxon>
        <taxon>Stenosarchaea group</taxon>
        <taxon>Methanomicrobia</taxon>
        <taxon>Methanosarcinales</taxon>
        <taxon>Methanosarcinaceae</taxon>
        <taxon>Methanolobus</taxon>
    </lineage>
</organism>
<accession>A0A7Z7B251</accession>
<evidence type="ECO:0000256" key="8">
    <source>
        <dbReference type="ARBA" id="ARBA00022840"/>
    </source>
</evidence>
<dbReference type="PANTHER" id="PTHR43047:SF72">
    <property type="entry name" value="OSMOSENSING HISTIDINE PROTEIN KINASE SLN1"/>
    <property type="match status" value="1"/>
</dbReference>
<keyword evidence="12" id="KW-0812">Transmembrane</keyword>
<dbReference type="PANTHER" id="PTHR43047">
    <property type="entry name" value="TWO-COMPONENT HISTIDINE PROTEIN KINASE"/>
    <property type="match status" value="1"/>
</dbReference>
<protein>
    <recommendedName>
        <fullName evidence="3">histidine kinase</fullName>
        <ecNumber evidence="3">2.7.13.3</ecNumber>
    </recommendedName>
</protein>
<keyword evidence="12" id="KW-1133">Transmembrane helix</keyword>
<dbReference type="Gene3D" id="3.30.565.10">
    <property type="entry name" value="Histidine kinase-like ATPase, C-terminal domain"/>
    <property type="match status" value="1"/>
</dbReference>
<feature type="domain" description="PAS" evidence="14">
    <location>
        <begin position="121"/>
        <end position="172"/>
    </location>
</feature>
<evidence type="ECO:0000259" key="13">
    <source>
        <dbReference type="PROSITE" id="PS50109"/>
    </source>
</evidence>
<evidence type="ECO:0000313" key="17">
    <source>
        <dbReference type="Proteomes" id="UP000199259"/>
    </source>
</evidence>
<evidence type="ECO:0000256" key="3">
    <source>
        <dbReference type="ARBA" id="ARBA00012438"/>
    </source>
</evidence>
<dbReference type="InterPro" id="IPR005467">
    <property type="entry name" value="His_kinase_dom"/>
</dbReference>
<evidence type="ECO:0000256" key="11">
    <source>
        <dbReference type="ARBA" id="ARBA00023306"/>
    </source>
</evidence>
<keyword evidence="4" id="KW-0597">Phosphoprotein</keyword>
<keyword evidence="10 12" id="KW-0472">Membrane</keyword>
<keyword evidence="6" id="KW-0547">Nucleotide-binding</keyword>
<evidence type="ECO:0000256" key="5">
    <source>
        <dbReference type="ARBA" id="ARBA00022679"/>
    </source>
</evidence>
<dbReference type="CDD" id="cd00082">
    <property type="entry name" value="HisKA"/>
    <property type="match status" value="1"/>
</dbReference>
<evidence type="ECO:0000256" key="10">
    <source>
        <dbReference type="ARBA" id="ARBA00023136"/>
    </source>
</evidence>
<comment type="caution">
    <text evidence="16">The sequence shown here is derived from an EMBL/GenBank/DDBJ whole genome shotgun (WGS) entry which is preliminary data.</text>
</comment>
<dbReference type="GO" id="GO:0005886">
    <property type="term" value="C:plasma membrane"/>
    <property type="evidence" value="ECO:0007669"/>
    <property type="project" value="TreeGrafter"/>
</dbReference>
<dbReference type="Proteomes" id="UP000199259">
    <property type="component" value="Unassembled WGS sequence"/>
</dbReference>
<dbReference type="FunFam" id="1.10.287.130:FF:000038">
    <property type="entry name" value="Sensory transduction histidine kinase"/>
    <property type="match status" value="1"/>
</dbReference>
<dbReference type="RefSeq" id="WP_091710057.1">
    <property type="nucleotide sequence ID" value="NZ_FNCA01000005.1"/>
</dbReference>
<dbReference type="Pfam" id="PF02518">
    <property type="entry name" value="HATPase_c"/>
    <property type="match status" value="1"/>
</dbReference>
<dbReference type="CDD" id="cd00130">
    <property type="entry name" value="PAS"/>
    <property type="match status" value="1"/>
</dbReference>
<dbReference type="InterPro" id="IPR036097">
    <property type="entry name" value="HisK_dim/P_sf"/>
</dbReference>
<evidence type="ECO:0000256" key="2">
    <source>
        <dbReference type="ARBA" id="ARBA00004370"/>
    </source>
</evidence>
<keyword evidence="8" id="KW-0067">ATP-binding</keyword>
<keyword evidence="9" id="KW-0902">Two-component regulatory system</keyword>
<evidence type="ECO:0000256" key="9">
    <source>
        <dbReference type="ARBA" id="ARBA00023012"/>
    </source>
</evidence>
<dbReference type="FunFam" id="3.30.565.10:FF:000010">
    <property type="entry name" value="Sensor histidine kinase RcsC"/>
    <property type="match status" value="1"/>
</dbReference>
<dbReference type="SMART" id="SM00091">
    <property type="entry name" value="PAS"/>
    <property type="match status" value="1"/>
</dbReference>
<dbReference type="GO" id="GO:0000155">
    <property type="term" value="F:phosphorelay sensor kinase activity"/>
    <property type="evidence" value="ECO:0007669"/>
    <property type="project" value="InterPro"/>
</dbReference>
<dbReference type="SMART" id="SM00388">
    <property type="entry name" value="HisKA"/>
    <property type="match status" value="1"/>
</dbReference>
<evidence type="ECO:0000256" key="6">
    <source>
        <dbReference type="ARBA" id="ARBA00022741"/>
    </source>
</evidence>
<dbReference type="AlphaFoldDB" id="A0A7Z7B251"/>
<dbReference type="SUPFAM" id="SSF55874">
    <property type="entry name" value="ATPase domain of HSP90 chaperone/DNA topoisomerase II/histidine kinase"/>
    <property type="match status" value="1"/>
</dbReference>
<feature type="domain" description="Histidine kinase" evidence="13">
    <location>
        <begin position="246"/>
        <end position="465"/>
    </location>
</feature>
<dbReference type="PRINTS" id="PR00344">
    <property type="entry name" value="BCTRLSENSOR"/>
</dbReference>
<gene>
    <name evidence="16" type="ORF">SAMN04488589_1720</name>
</gene>
<evidence type="ECO:0000256" key="4">
    <source>
        <dbReference type="ARBA" id="ARBA00022553"/>
    </source>
</evidence>
<dbReference type="NCBIfam" id="TIGR00229">
    <property type="entry name" value="sensory_box"/>
    <property type="match status" value="1"/>
</dbReference>
<feature type="transmembrane region" description="Helical" evidence="12">
    <location>
        <begin position="21"/>
        <end position="41"/>
    </location>
</feature>
<proteinExistence type="predicted"/>
<dbReference type="InterPro" id="IPR004358">
    <property type="entry name" value="Sig_transdc_His_kin-like_C"/>
</dbReference>
<dbReference type="PROSITE" id="PS50112">
    <property type="entry name" value="PAS"/>
    <property type="match status" value="1"/>
</dbReference>
<keyword evidence="11" id="KW-0131">Cell cycle</keyword>
<keyword evidence="5" id="KW-0808">Transferase</keyword>
<dbReference type="Pfam" id="PF13426">
    <property type="entry name" value="PAS_9"/>
    <property type="match status" value="1"/>
</dbReference>
<dbReference type="Pfam" id="PF00512">
    <property type="entry name" value="HisKA"/>
    <property type="match status" value="1"/>
</dbReference>
<dbReference type="SMART" id="SM00387">
    <property type="entry name" value="HATPase_c"/>
    <property type="match status" value="1"/>
</dbReference>
<dbReference type="Gene3D" id="1.10.287.130">
    <property type="match status" value="1"/>
</dbReference>
<keyword evidence="17" id="KW-1185">Reference proteome</keyword>
<evidence type="ECO:0000259" key="14">
    <source>
        <dbReference type="PROSITE" id="PS50112"/>
    </source>
</evidence>
<name>A0A7Z7B251_9EURY</name>
<dbReference type="InterPro" id="IPR000014">
    <property type="entry name" value="PAS"/>
</dbReference>
<dbReference type="GO" id="GO:0009927">
    <property type="term" value="F:histidine phosphotransfer kinase activity"/>
    <property type="evidence" value="ECO:0007669"/>
    <property type="project" value="TreeGrafter"/>
</dbReference>